<name>A0ABM4CLX9_HYDVU</name>
<dbReference type="Proteomes" id="UP001652625">
    <property type="component" value="Chromosome 09"/>
</dbReference>
<dbReference type="CDD" id="cd01650">
    <property type="entry name" value="RT_nLTR_like"/>
    <property type="match status" value="1"/>
</dbReference>
<reference evidence="3" key="1">
    <citation type="submission" date="2025-08" db="UniProtKB">
        <authorList>
            <consortium name="RefSeq"/>
        </authorList>
    </citation>
    <scope>IDENTIFICATION</scope>
</reference>
<dbReference type="Pfam" id="PF00078">
    <property type="entry name" value="RVT_1"/>
    <property type="match status" value="1"/>
</dbReference>
<gene>
    <name evidence="3" type="primary">LOC136085422</name>
</gene>
<dbReference type="SUPFAM" id="SSF56672">
    <property type="entry name" value="DNA/RNA polymerases"/>
    <property type="match status" value="1"/>
</dbReference>
<organism evidence="2 3">
    <name type="scientific">Hydra vulgaris</name>
    <name type="common">Hydra</name>
    <name type="synonym">Hydra attenuata</name>
    <dbReference type="NCBI Taxonomy" id="6087"/>
    <lineage>
        <taxon>Eukaryota</taxon>
        <taxon>Metazoa</taxon>
        <taxon>Cnidaria</taxon>
        <taxon>Hydrozoa</taxon>
        <taxon>Hydroidolina</taxon>
        <taxon>Anthoathecata</taxon>
        <taxon>Aplanulata</taxon>
        <taxon>Hydridae</taxon>
        <taxon>Hydra</taxon>
    </lineage>
</organism>
<feature type="domain" description="Reverse transcriptase" evidence="1">
    <location>
        <begin position="91"/>
        <end position="195"/>
    </location>
</feature>
<evidence type="ECO:0000313" key="3">
    <source>
        <dbReference type="RefSeq" id="XP_065662797.1"/>
    </source>
</evidence>
<dbReference type="InterPro" id="IPR000477">
    <property type="entry name" value="RT_dom"/>
</dbReference>
<dbReference type="PANTHER" id="PTHR19446">
    <property type="entry name" value="REVERSE TRANSCRIPTASES"/>
    <property type="match status" value="1"/>
</dbReference>
<keyword evidence="2" id="KW-1185">Reference proteome</keyword>
<proteinExistence type="predicted"/>
<sequence>MILKVVSYLFLREGNQEDLGDIIINFKATLAYLKGLNPNKSTCADNISPKVLKECAAQTTYLLTLLYNKALFKGSTRTVWKQSHVTPLFKKGSRLDADNYRPVSITSVPCKVMEKIIWEQITKYLEKTSCISHNQYGFMSKKRCTSNLLKSVDYITKALSKRNFVDIAFLDFAKAFHKVSHYRLLHKLKAYGINGNVLKMN</sequence>
<protein>
    <submittedName>
        <fullName evidence="3">Uncharacterized protein LOC136085422</fullName>
    </submittedName>
</protein>
<evidence type="ECO:0000259" key="1">
    <source>
        <dbReference type="Pfam" id="PF00078"/>
    </source>
</evidence>
<dbReference type="InterPro" id="IPR043502">
    <property type="entry name" value="DNA/RNA_pol_sf"/>
</dbReference>
<accession>A0ABM4CLX9</accession>
<dbReference type="GeneID" id="136085422"/>
<evidence type="ECO:0000313" key="2">
    <source>
        <dbReference type="Proteomes" id="UP001652625"/>
    </source>
</evidence>
<dbReference type="RefSeq" id="XP_065662797.1">
    <property type="nucleotide sequence ID" value="XM_065806725.1"/>
</dbReference>